<dbReference type="EMBL" id="BPLF01000006">
    <property type="protein sequence ID" value="GIX66360.1"/>
    <property type="molecule type" value="Genomic_DNA"/>
</dbReference>
<name>A0AAV4M3B4_BABCB</name>
<feature type="chain" id="PRO_5043371706" evidence="1">
    <location>
        <begin position="21"/>
        <end position="366"/>
    </location>
</feature>
<dbReference type="InterPro" id="IPR029056">
    <property type="entry name" value="Ribokinase-like"/>
</dbReference>
<reference evidence="3 4" key="1">
    <citation type="submission" date="2021-06" db="EMBL/GenBank/DDBJ databases">
        <title>Genome sequence of Babesia caballi.</title>
        <authorList>
            <person name="Yamagishi J."/>
            <person name="Kidaka T."/>
            <person name="Ochi A."/>
        </authorList>
    </citation>
    <scope>NUCLEOTIDE SEQUENCE [LARGE SCALE GENOMIC DNA]</scope>
    <source>
        <strain evidence="3">USDA-D6B2</strain>
    </source>
</reference>
<accession>A0AAV4M3B4</accession>
<gene>
    <name evidence="3" type="ORF">BcabD6B2_57960</name>
</gene>
<keyword evidence="1" id="KW-0732">Signal</keyword>
<proteinExistence type="predicted"/>
<evidence type="ECO:0000259" key="2">
    <source>
        <dbReference type="Pfam" id="PF00294"/>
    </source>
</evidence>
<sequence length="366" mass="39676">MNSSFLFAAALGVVASFTVASCEEATGDEIIDHGPHRLLFAGDATAGVLSQVSSDAANKLKVLMENRFTSDVLSFRRFGEEGKKQDSECPIDSAANAARAYTFLGGEASYFGILGNDQVLDDFVKTVNSCGIPMKAVGSGEESTKVYALEGDGSESRAQFILGTSGLFGTHVLKGDEMEKHDYLVVNAYMLRNLFQRTALHAMIVEAQRQGREIITFVGNPSCINNSQKRLTPIIGISAYLCGTADQFERIYGIPSTHELFELFEKATSGSRPWHKAILISMGDDGAVVIFGGKRYYISEVSQDFVPGSGDHDVYLGALLYGLINGYTVRQASEMARAVVTDLLSNRDAPFTPELKAKIQQIKQSS</sequence>
<organism evidence="3 4">
    <name type="scientific">Babesia caballi</name>
    <dbReference type="NCBI Taxonomy" id="5871"/>
    <lineage>
        <taxon>Eukaryota</taxon>
        <taxon>Sar</taxon>
        <taxon>Alveolata</taxon>
        <taxon>Apicomplexa</taxon>
        <taxon>Aconoidasida</taxon>
        <taxon>Piroplasmida</taxon>
        <taxon>Babesiidae</taxon>
        <taxon>Babesia</taxon>
    </lineage>
</organism>
<dbReference type="GO" id="GO:0016301">
    <property type="term" value="F:kinase activity"/>
    <property type="evidence" value="ECO:0007669"/>
    <property type="project" value="UniProtKB-KW"/>
</dbReference>
<keyword evidence="3" id="KW-0418">Kinase</keyword>
<keyword evidence="3" id="KW-0808">Transferase</keyword>
<dbReference type="InterPro" id="IPR011611">
    <property type="entry name" value="PfkB_dom"/>
</dbReference>
<feature type="signal peptide" evidence="1">
    <location>
        <begin position="1"/>
        <end position="20"/>
    </location>
</feature>
<dbReference type="SUPFAM" id="SSF53613">
    <property type="entry name" value="Ribokinase-like"/>
    <property type="match status" value="1"/>
</dbReference>
<protein>
    <submittedName>
        <fullName evidence="3">Adenosine kinase</fullName>
    </submittedName>
</protein>
<dbReference type="Proteomes" id="UP001497744">
    <property type="component" value="Unassembled WGS sequence"/>
</dbReference>
<evidence type="ECO:0000313" key="3">
    <source>
        <dbReference type="EMBL" id="GIX66360.1"/>
    </source>
</evidence>
<evidence type="ECO:0000313" key="4">
    <source>
        <dbReference type="Proteomes" id="UP001497744"/>
    </source>
</evidence>
<dbReference type="RefSeq" id="XP_067718429.1">
    <property type="nucleotide sequence ID" value="XM_067862328.1"/>
</dbReference>
<dbReference type="Gene3D" id="3.40.1190.20">
    <property type="match status" value="1"/>
</dbReference>
<keyword evidence="4" id="KW-1185">Reference proteome</keyword>
<dbReference type="Pfam" id="PF00294">
    <property type="entry name" value="PfkB"/>
    <property type="match status" value="1"/>
</dbReference>
<dbReference type="GeneID" id="94197841"/>
<feature type="domain" description="Carbohydrate kinase PfkB" evidence="2">
    <location>
        <begin position="94"/>
        <end position="339"/>
    </location>
</feature>
<dbReference type="AlphaFoldDB" id="A0AAV4M3B4"/>
<comment type="caution">
    <text evidence="3">The sequence shown here is derived from an EMBL/GenBank/DDBJ whole genome shotgun (WGS) entry which is preliminary data.</text>
</comment>
<evidence type="ECO:0000256" key="1">
    <source>
        <dbReference type="SAM" id="SignalP"/>
    </source>
</evidence>